<evidence type="ECO:0000313" key="3">
    <source>
        <dbReference type="EMBL" id="URZ12664.1"/>
    </source>
</evidence>
<sequence>MNSNGKTSKNNRGNTNRRKVKRKKNSKVKLFIYFLMFEILFSVGTAPWIVYYGPFDNLKKIIVGTAMSSFTHQYLATLFLSDAQIAKIRGAGTTPASGGNQNQNLNDINTSNHNGKIDTATINGNKFSGRVLIIHDPTKVKIGYTSKLGVEGETTSQIAKHNNAIAAVNGGGFQENSSGSKVVWTGTGALPTGIIISDGKVVYPKNPDMIATQKGTAAITKNGVLVVGDHSIRELLNDNVVEAINFGPTLIVNGVPETRDSFGNSIDSQGAQPRTAIGQRKDGTIILLTIDGRQGLQMGATIKDIQTIMLKEQAYNAVNLDGGASTTMYYNGHVINNPCDKFGERTVATAIIVKH</sequence>
<evidence type="ECO:0000256" key="2">
    <source>
        <dbReference type="SAM" id="Phobius"/>
    </source>
</evidence>
<dbReference type="PANTHER" id="PTHR40446:SF2">
    <property type="entry name" value="N-ACETYLGLUCOSAMINE-1-PHOSPHODIESTER ALPHA-N-ACETYLGLUCOSAMINIDASE"/>
    <property type="match status" value="1"/>
</dbReference>
<keyword evidence="2" id="KW-0472">Membrane</keyword>
<dbReference type="RefSeq" id="WP_077833207.1">
    <property type="nucleotide sequence ID" value="NZ_CP096983.1"/>
</dbReference>
<dbReference type="KEGG" id="crw:CROST_033870"/>
<feature type="transmembrane region" description="Helical" evidence="2">
    <location>
        <begin position="30"/>
        <end position="49"/>
    </location>
</feature>
<dbReference type="Pfam" id="PF09992">
    <property type="entry name" value="NAGPA"/>
    <property type="match status" value="1"/>
</dbReference>
<reference evidence="3 4" key="1">
    <citation type="submission" date="2022-04" db="EMBL/GenBank/DDBJ databases">
        <title>Genome sequence of C. roseum typestrain.</title>
        <authorList>
            <person name="Poehlein A."/>
            <person name="Schoch T."/>
            <person name="Duerre P."/>
            <person name="Daniel R."/>
        </authorList>
    </citation>
    <scope>NUCLEOTIDE SEQUENCE [LARGE SCALE GENOMIC DNA]</scope>
    <source>
        <strain evidence="3 4">DSM 7320</strain>
    </source>
</reference>
<proteinExistence type="predicted"/>
<dbReference type="InterPro" id="IPR018711">
    <property type="entry name" value="NAGPA"/>
</dbReference>
<dbReference type="EMBL" id="CP096983">
    <property type="protein sequence ID" value="URZ12664.1"/>
    <property type="molecule type" value="Genomic_DNA"/>
</dbReference>
<protein>
    <submittedName>
        <fullName evidence="3">Uncharacterized protein</fullName>
    </submittedName>
</protein>
<accession>A0A1S8KZV4</accession>
<feature type="compositionally biased region" description="Low complexity" evidence="1">
    <location>
        <begin position="1"/>
        <end position="14"/>
    </location>
</feature>
<dbReference type="PANTHER" id="PTHR40446">
    <property type="entry name" value="N-ACETYLGLUCOSAMINE-1-PHOSPHODIESTER ALPHA-N-ACETYLGLUCOSAMINIDASE"/>
    <property type="match status" value="1"/>
</dbReference>
<evidence type="ECO:0000256" key="1">
    <source>
        <dbReference type="SAM" id="MobiDB-lite"/>
    </source>
</evidence>
<name>A0A1S8KZV4_9CLOT</name>
<organism evidence="3 4">
    <name type="scientific">Clostridium felsineum</name>
    <dbReference type="NCBI Taxonomy" id="36839"/>
    <lineage>
        <taxon>Bacteria</taxon>
        <taxon>Bacillati</taxon>
        <taxon>Bacillota</taxon>
        <taxon>Clostridia</taxon>
        <taxon>Eubacteriales</taxon>
        <taxon>Clostridiaceae</taxon>
        <taxon>Clostridium</taxon>
    </lineage>
</organism>
<dbReference type="STRING" id="84029.CROST_40830"/>
<dbReference type="AlphaFoldDB" id="A0A1S8KZV4"/>
<keyword evidence="2" id="KW-0812">Transmembrane</keyword>
<evidence type="ECO:0000313" key="4">
    <source>
        <dbReference type="Proteomes" id="UP000190951"/>
    </source>
</evidence>
<feature type="region of interest" description="Disordered" evidence="1">
    <location>
        <begin position="1"/>
        <end position="22"/>
    </location>
</feature>
<gene>
    <name evidence="3" type="ORF">CROST_033870</name>
</gene>
<keyword evidence="2" id="KW-1133">Transmembrane helix</keyword>
<dbReference type="Proteomes" id="UP000190951">
    <property type="component" value="Chromosome"/>
</dbReference>
<keyword evidence="4" id="KW-1185">Reference proteome</keyword>